<dbReference type="GO" id="GO:0006355">
    <property type="term" value="P:regulation of DNA-templated transcription"/>
    <property type="evidence" value="ECO:0007669"/>
    <property type="project" value="TreeGrafter"/>
</dbReference>
<name>A0A8H5HP17_9AGAR</name>
<feature type="region of interest" description="Disordered" evidence="2">
    <location>
        <begin position="1"/>
        <end position="30"/>
    </location>
</feature>
<keyword evidence="1" id="KW-0156">Chromatin regulator</keyword>
<dbReference type="GO" id="GO:0005634">
    <property type="term" value="C:nucleus"/>
    <property type="evidence" value="ECO:0007669"/>
    <property type="project" value="TreeGrafter"/>
</dbReference>
<dbReference type="EMBL" id="JAACJP010000002">
    <property type="protein sequence ID" value="KAF5386908.1"/>
    <property type="molecule type" value="Genomic_DNA"/>
</dbReference>
<feature type="compositionally biased region" description="Basic and acidic residues" evidence="2">
    <location>
        <begin position="121"/>
        <end position="139"/>
    </location>
</feature>
<dbReference type="InterPro" id="IPR028651">
    <property type="entry name" value="ING_fam"/>
</dbReference>
<proteinExistence type="predicted"/>
<feature type="domain" description="Inhibitor of growth protein N-terminal histone-binding" evidence="3">
    <location>
        <begin position="43"/>
        <end position="243"/>
    </location>
</feature>
<evidence type="ECO:0000256" key="2">
    <source>
        <dbReference type="SAM" id="MobiDB-lite"/>
    </source>
</evidence>
<comment type="caution">
    <text evidence="4">The sequence shown here is derived from an EMBL/GenBank/DDBJ whole genome shotgun (WGS) entry which is preliminary data.</text>
</comment>
<reference evidence="4 5" key="1">
    <citation type="journal article" date="2020" name="ISME J.">
        <title>Uncovering the hidden diversity of litter-decomposition mechanisms in mushroom-forming fungi.</title>
        <authorList>
            <person name="Floudas D."/>
            <person name="Bentzer J."/>
            <person name="Ahren D."/>
            <person name="Johansson T."/>
            <person name="Persson P."/>
            <person name="Tunlid A."/>
        </authorList>
    </citation>
    <scope>NUCLEOTIDE SEQUENCE [LARGE SCALE GENOMIC DNA]</scope>
    <source>
        <strain evidence="4 5">CBS 661.87</strain>
    </source>
</reference>
<dbReference type="AlphaFoldDB" id="A0A8H5HP17"/>
<evidence type="ECO:0000313" key="5">
    <source>
        <dbReference type="Proteomes" id="UP000565441"/>
    </source>
</evidence>
<dbReference type="PANTHER" id="PTHR10333">
    <property type="entry name" value="INHIBITOR OF GROWTH PROTEIN"/>
    <property type="match status" value="1"/>
</dbReference>
<sequence>MPSRKRRRTEISLDPEEHLQYPSSPNALLANDPEKEQDVWEAFRDEHFEAIEQVPLTLHRQFALMNELDQQANGELDIQPPENICNMVSGYTSTLLPTLLKYIKKRRDLVRTCVPSNSESDENHSTLIHEVEPKEEQPRSPKPIPASSMPNEPTFARLQSTMPSAAPQGIQGDRSAVPQLSTPLALPRNFVKPPTTTRQMLSHIAGLAEELLRASEEKVNVAQAAYDSVDRHVRILQQAIKEQEASITLGARPGHLEPGNLSDLTVGRWMRPSRATLSPINSDDFEEDRAGDQENAGSVAPPDQIGRIHVPAARAGTTSDYHTTCTAWNTSFKHF</sequence>
<accession>A0A8H5HP17</accession>
<evidence type="ECO:0000256" key="1">
    <source>
        <dbReference type="ARBA" id="ARBA00022853"/>
    </source>
</evidence>
<dbReference type="Gene3D" id="6.10.140.1740">
    <property type="match status" value="1"/>
</dbReference>
<evidence type="ECO:0000259" key="3">
    <source>
        <dbReference type="SMART" id="SM01408"/>
    </source>
</evidence>
<dbReference type="InterPro" id="IPR024610">
    <property type="entry name" value="ING_N_histone-binding"/>
</dbReference>
<keyword evidence="5" id="KW-1185">Reference proteome</keyword>
<protein>
    <recommendedName>
        <fullName evidence="3">Inhibitor of growth protein N-terminal histone-binding domain-containing protein</fullName>
    </recommendedName>
</protein>
<evidence type="ECO:0000313" key="4">
    <source>
        <dbReference type="EMBL" id="KAF5386908.1"/>
    </source>
</evidence>
<feature type="compositionally biased region" description="Basic and acidic residues" evidence="2">
    <location>
        <begin position="9"/>
        <end position="19"/>
    </location>
</feature>
<dbReference type="GO" id="GO:0006325">
    <property type="term" value="P:chromatin organization"/>
    <property type="evidence" value="ECO:0007669"/>
    <property type="project" value="UniProtKB-KW"/>
</dbReference>
<dbReference type="Pfam" id="PF12998">
    <property type="entry name" value="ING"/>
    <property type="match status" value="1"/>
</dbReference>
<dbReference type="OrthoDB" id="5411773at2759"/>
<dbReference type="Proteomes" id="UP000565441">
    <property type="component" value="Unassembled WGS sequence"/>
</dbReference>
<feature type="region of interest" description="Disordered" evidence="2">
    <location>
        <begin position="275"/>
        <end position="307"/>
    </location>
</feature>
<gene>
    <name evidence="4" type="ORF">D9615_001739</name>
</gene>
<organism evidence="4 5">
    <name type="scientific">Tricholomella constricta</name>
    <dbReference type="NCBI Taxonomy" id="117010"/>
    <lineage>
        <taxon>Eukaryota</taxon>
        <taxon>Fungi</taxon>
        <taxon>Dikarya</taxon>
        <taxon>Basidiomycota</taxon>
        <taxon>Agaricomycotina</taxon>
        <taxon>Agaricomycetes</taxon>
        <taxon>Agaricomycetidae</taxon>
        <taxon>Agaricales</taxon>
        <taxon>Tricholomatineae</taxon>
        <taxon>Lyophyllaceae</taxon>
        <taxon>Tricholomella</taxon>
    </lineage>
</organism>
<dbReference type="SMART" id="SM01408">
    <property type="entry name" value="ING"/>
    <property type="match status" value="1"/>
</dbReference>
<feature type="region of interest" description="Disordered" evidence="2">
    <location>
        <begin position="114"/>
        <end position="154"/>
    </location>
</feature>
<dbReference type="PANTHER" id="PTHR10333:SF42">
    <property type="entry name" value="INHIBITOR OF GROWTH PROTEIN 5"/>
    <property type="match status" value="1"/>
</dbReference>